<comment type="subunit">
    <text evidence="5">Monomer. Associates with the 50S ribosomal subunit.</text>
</comment>
<dbReference type="GO" id="GO:0043022">
    <property type="term" value="F:ribosome binding"/>
    <property type="evidence" value="ECO:0007669"/>
    <property type="project" value="TreeGrafter"/>
</dbReference>
<protein>
    <recommendedName>
        <fullName evidence="5">GTPase HflX</fullName>
    </recommendedName>
    <alternativeName>
        <fullName evidence="5">GTP-binding protein HflX</fullName>
    </alternativeName>
</protein>
<feature type="binding site" evidence="6">
    <location>
        <begin position="254"/>
        <end position="257"/>
    </location>
    <ligand>
        <name>GTP</name>
        <dbReference type="ChEBI" id="CHEBI:37565"/>
    </ligand>
</feature>
<keyword evidence="4 5" id="KW-0342">GTP-binding</keyword>
<comment type="function">
    <text evidence="5">GTPase that associates with the 50S ribosomal subunit and may have a role during protein synthesis or ribosome biogenesis.</text>
</comment>
<keyword evidence="2 5" id="KW-0547">Nucleotide-binding</keyword>
<dbReference type="InterPro" id="IPR006073">
    <property type="entry name" value="GTP-bd"/>
</dbReference>
<dbReference type="Pfam" id="PF13167">
    <property type="entry name" value="GTP-bdg_N"/>
    <property type="match status" value="1"/>
</dbReference>
<evidence type="ECO:0000256" key="7">
    <source>
        <dbReference type="PIRSR" id="PIRSR006809-2"/>
    </source>
</evidence>
<evidence type="ECO:0000259" key="9">
    <source>
        <dbReference type="PROSITE" id="PS51705"/>
    </source>
</evidence>
<keyword evidence="8" id="KW-0175">Coiled coil</keyword>
<proteinExistence type="inferred from homology"/>
<organism evidence="10 11">
    <name type="scientific">Treponema peruense</name>
    <dbReference type="NCBI Taxonomy" id="2787628"/>
    <lineage>
        <taxon>Bacteria</taxon>
        <taxon>Pseudomonadati</taxon>
        <taxon>Spirochaetota</taxon>
        <taxon>Spirochaetia</taxon>
        <taxon>Spirochaetales</taxon>
        <taxon>Treponemataceae</taxon>
        <taxon>Treponema</taxon>
    </lineage>
</organism>
<dbReference type="PANTHER" id="PTHR10229:SF0">
    <property type="entry name" value="GTP-BINDING PROTEIN 6-RELATED"/>
    <property type="match status" value="1"/>
</dbReference>
<dbReference type="PROSITE" id="PS51705">
    <property type="entry name" value="G_HFLX"/>
    <property type="match status" value="1"/>
</dbReference>
<evidence type="ECO:0000256" key="8">
    <source>
        <dbReference type="SAM" id="Coils"/>
    </source>
</evidence>
<dbReference type="Gene3D" id="3.40.50.11060">
    <property type="entry name" value="GTPase HflX, N-terminal domain"/>
    <property type="match status" value="1"/>
</dbReference>
<feature type="binding site" evidence="6">
    <location>
        <begin position="320"/>
        <end position="323"/>
    </location>
    <ligand>
        <name>GTP</name>
        <dbReference type="ChEBI" id="CHEBI:37565"/>
    </ligand>
</feature>
<dbReference type="AlphaFoldDB" id="A0A7T3RD13"/>
<evidence type="ECO:0000256" key="6">
    <source>
        <dbReference type="PIRSR" id="PIRSR006809-1"/>
    </source>
</evidence>
<dbReference type="Pfam" id="PF16360">
    <property type="entry name" value="GTP-bdg_M"/>
    <property type="match status" value="1"/>
</dbReference>
<dbReference type="GO" id="GO:0005737">
    <property type="term" value="C:cytoplasm"/>
    <property type="evidence" value="ECO:0007669"/>
    <property type="project" value="UniProtKB-SubCell"/>
</dbReference>
<dbReference type="GO" id="GO:0003924">
    <property type="term" value="F:GTPase activity"/>
    <property type="evidence" value="ECO:0007669"/>
    <property type="project" value="UniProtKB-UniRule"/>
</dbReference>
<dbReference type="Pfam" id="PF01926">
    <property type="entry name" value="MMR_HSR1"/>
    <property type="match status" value="1"/>
</dbReference>
<evidence type="ECO:0000313" key="11">
    <source>
        <dbReference type="Proteomes" id="UP000595224"/>
    </source>
</evidence>
<gene>
    <name evidence="5 10" type="primary">hflX</name>
    <name evidence="10" type="ORF">IWA51_11545</name>
</gene>
<dbReference type="Gene3D" id="3.40.50.300">
    <property type="entry name" value="P-loop containing nucleotide triphosphate hydrolases"/>
    <property type="match status" value="1"/>
</dbReference>
<evidence type="ECO:0000256" key="3">
    <source>
        <dbReference type="ARBA" id="ARBA00022842"/>
    </source>
</evidence>
<feature type="domain" description="Hflx-type G" evidence="9">
    <location>
        <begin position="201"/>
        <end position="368"/>
    </location>
</feature>
<dbReference type="GO" id="GO:0005525">
    <property type="term" value="F:GTP binding"/>
    <property type="evidence" value="ECO:0007669"/>
    <property type="project" value="UniProtKB-UniRule"/>
</dbReference>
<dbReference type="InterPro" id="IPR027417">
    <property type="entry name" value="P-loop_NTPase"/>
</dbReference>
<dbReference type="CDD" id="cd01878">
    <property type="entry name" value="HflX"/>
    <property type="match status" value="1"/>
</dbReference>
<comment type="subcellular location">
    <subcellularLocation>
        <location evidence="5">Cytoplasm</location>
    </subcellularLocation>
    <text evidence="5">May associate with membranes.</text>
</comment>
<keyword evidence="5" id="KW-0963">Cytoplasm</keyword>
<dbReference type="HAMAP" id="MF_00900">
    <property type="entry name" value="GTPase_HflX"/>
    <property type="match status" value="1"/>
</dbReference>
<evidence type="ECO:0000256" key="4">
    <source>
        <dbReference type="ARBA" id="ARBA00023134"/>
    </source>
</evidence>
<evidence type="ECO:0000256" key="5">
    <source>
        <dbReference type="HAMAP-Rule" id="MF_00900"/>
    </source>
</evidence>
<dbReference type="Gene3D" id="6.10.250.2860">
    <property type="match status" value="1"/>
</dbReference>
<dbReference type="InterPro" id="IPR032305">
    <property type="entry name" value="GTP-bd_M"/>
</dbReference>
<comment type="cofactor">
    <cofactor evidence="7">
        <name>Mg(2+)</name>
        <dbReference type="ChEBI" id="CHEBI:18420"/>
    </cofactor>
</comment>
<dbReference type="RefSeq" id="WP_198442533.1">
    <property type="nucleotide sequence ID" value="NZ_CBCSHE010000005.1"/>
</dbReference>
<comment type="similarity">
    <text evidence="5">Belongs to the TRAFAC class OBG-HflX-like GTPase superfamily. HflX GTPase family.</text>
</comment>
<dbReference type="KEGG" id="tper:IWA51_11545"/>
<evidence type="ECO:0000313" key="10">
    <source>
        <dbReference type="EMBL" id="QQA00871.1"/>
    </source>
</evidence>
<sequence length="431" mass="47751">MFEIKEEAEKKPRCLLIGAPPKQNEPPEPKELQGLVHTLGMEVADTVVLNRIEPTPSYGIGTGKTHEIADRAKEVQADCIIFDWELDPSKQRNWEKLTSIPVFDRNEVIIRIFAQRARTKEASLQVELARLVYSMPRLSHMYGDLARQRGGSYGAKGSGETQQELDRRQIEEKIIQIKKELEQVATNRETQRKQRARTAAASCALVGYTNAGKSSLLNGLTGADVFVEDKLFATLDPTTRKLPLSEASSALITDTVGFISNLPHTLIDAFKSTLEETSLSNLLLLVIDSSDSECMMQYEQVIKVLEEIGADKIPRLIVLNKFDKICSDHATISALDAAFPGAVKVSAKTHDGFEELMAQITECLLGTVREYSIPLERADVVELIRKNGTIESEEWGESAVKLNARIPGTIDENGKATTRTLSIAMPWSVPC</sequence>
<feature type="binding site" evidence="6">
    <location>
        <begin position="207"/>
        <end position="214"/>
    </location>
    <ligand>
        <name>GTP</name>
        <dbReference type="ChEBI" id="CHEBI:37565"/>
    </ligand>
</feature>
<feature type="binding site" evidence="6">
    <location>
        <begin position="346"/>
        <end position="348"/>
    </location>
    <ligand>
        <name>GTP</name>
        <dbReference type="ChEBI" id="CHEBI:37565"/>
    </ligand>
</feature>
<dbReference type="InterPro" id="IPR030394">
    <property type="entry name" value="G_HFLX_dom"/>
</dbReference>
<dbReference type="EMBL" id="CP064936">
    <property type="protein sequence ID" value="QQA00871.1"/>
    <property type="molecule type" value="Genomic_DNA"/>
</dbReference>
<dbReference type="PIRSF" id="PIRSF006809">
    <property type="entry name" value="GTP-binding_hflX_prd"/>
    <property type="match status" value="1"/>
</dbReference>
<feature type="binding site" evidence="7">
    <location>
        <position position="234"/>
    </location>
    <ligand>
        <name>Mg(2+)</name>
        <dbReference type="ChEBI" id="CHEBI:18420"/>
    </ligand>
</feature>
<feature type="binding site" evidence="7">
    <location>
        <position position="214"/>
    </location>
    <ligand>
        <name>Mg(2+)</name>
        <dbReference type="ChEBI" id="CHEBI:18420"/>
    </ligand>
</feature>
<evidence type="ECO:0000256" key="2">
    <source>
        <dbReference type="ARBA" id="ARBA00022741"/>
    </source>
</evidence>
<name>A0A7T3RD13_9SPIR</name>
<evidence type="ECO:0000256" key="1">
    <source>
        <dbReference type="ARBA" id="ARBA00022723"/>
    </source>
</evidence>
<dbReference type="PANTHER" id="PTHR10229">
    <property type="entry name" value="GTP-BINDING PROTEIN HFLX"/>
    <property type="match status" value="1"/>
</dbReference>
<dbReference type="GO" id="GO:0046872">
    <property type="term" value="F:metal ion binding"/>
    <property type="evidence" value="ECO:0007669"/>
    <property type="project" value="UniProtKB-KW"/>
</dbReference>
<dbReference type="InterPro" id="IPR042108">
    <property type="entry name" value="GTPase_HflX_N_sf"/>
</dbReference>
<dbReference type="InterPro" id="IPR025121">
    <property type="entry name" value="GTPase_HflX_N"/>
</dbReference>
<feature type="binding site" evidence="6">
    <location>
        <begin position="232"/>
        <end position="236"/>
    </location>
    <ligand>
        <name>GTP</name>
        <dbReference type="ChEBI" id="CHEBI:37565"/>
    </ligand>
</feature>
<dbReference type="Proteomes" id="UP000595224">
    <property type="component" value="Chromosome"/>
</dbReference>
<feature type="coiled-coil region" evidence="8">
    <location>
        <begin position="167"/>
        <end position="194"/>
    </location>
</feature>
<keyword evidence="11" id="KW-1185">Reference proteome</keyword>
<dbReference type="InterPro" id="IPR016496">
    <property type="entry name" value="GTPase_HflX"/>
</dbReference>
<keyword evidence="3 7" id="KW-0460">Magnesium</keyword>
<accession>A0A7T3RD13</accession>
<reference evidence="10 11" key="1">
    <citation type="submission" date="2020-11" db="EMBL/GenBank/DDBJ databases">
        <title>Treponema Peruensis nv. sp., first commensal Treponema isolated from human feces.</title>
        <authorList>
            <person name="Belkhou C."/>
            <person name="Raes J."/>
        </authorList>
    </citation>
    <scope>NUCLEOTIDE SEQUENCE [LARGE SCALE GENOMIC DNA]</scope>
    <source>
        <strain evidence="10 11">RCC2812</strain>
    </source>
</reference>
<dbReference type="NCBIfam" id="TIGR03156">
    <property type="entry name" value="GTP_HflX"/>
    <property type="match status" value="1"/>
</dbReference>
<dbReference type="SUPFAM" id="SSF52540">
    <property type="entry name" value="P-loop containing nucleoside triphosphate hydrolases"/>
    <property type="match status" value="1"/>
</dbReference>
<keyword evidence="1 7" id="KW-0479">Metal-binding</keyword>